<evidence type="ECO:0000313" key="2">
    <source>
        <dbReference type="Proteomes" id="UP000178912"/>
    </source>
</evidence>
<dbReference type="AlphaFoldDB" id="A0A1E1LT30"/>
<evidence type="ECO:0000313" key="1">
    <source>
        <dbReference type="EMBL" id="CZT13661.1"/>
    </source>
</evidence>
<proteinExistence type="predicted"/>
<name>A0A1E1LT30_9HELO</name>
<dbReference type="Proteomes" id="UP000178912">
    <property type="component" value="Unassembled WGS sequence"/>
</dbReference>
<accession>A0A1E1LT30</accession>
<sequence>MLSISEGAIILALNANSTNSNAVFLGEGGYNKRNKDSGLNVIVSLYIAGSSLILRVDTDKDIIIALTFIKGGRIDNKGYRKNIRAGYRIRDYTYSVAIKPTTISLVKLSLLLEDDNNYRDSDENRSGKD</sequence>
<organism evidence="1 2">
    <name type="scientific">Rhynchosporium agropyri</name>
    <dbReference type="NCBI Taxonomy" id="914238"/>
    <lineage>
        <taxon>Eukaryota</taxon>
        <taxon>Fungi</taxon>
        <taxon>Dikarya</taxon>
        <taxon>Ascomycota</taxon>
        <taxon>Pezizomycotina</taxon>
        <taxon>Leotiomycetes</taxon>
        <taxon>Helotiales</taxon>
        <taxon>Ploettnerulaceae</taxon>
        <taxon>Rhynchosporium</taxon>
    </lineage>
</organism>
<gene>
    <name evidence="1" type="ORF">RAG0_17165</name>
</gene>
<keyword evidence="2" id="KW-1185">Reference proteome</keyword>
<reference evidence="2" key="1">
    <citation type="submission" date="2016-03" db="EMBL/GenBank/DDBJ databases">
        <authorList>
            <person name="Guldener U."/>
        </authorList>
    </citation>
    <scope>NUCLEOTIDE SEQUENCE [LARGE SCALE GENOMIC DNA]</scope>
    <source>
        <strain evidence="2">04CH-RAC-A.6.1</strain>
    </source>
</reference>
<protein>
    <submittedName>
        <fullName evidence="1">Uncharacterized protein</fullName>
    </submittedName>
</protein>
<dbReference type="EMBL" id="FJUX01000204">
    <property type="protein sequence ID" value="CZT13661.1"/>
    <property type="molecule type" value="Genomic_DNA"/>
</dbReference>